<evidence type="ECO:0000259" key="1">
    <source>
        <dbReference type="Pfam" id="PF12850"/>
    </source>
</evidence>
<dbReference type="SUPFAM" id="SSF56300">
    <property type="entry name" value="Metallo-dependent phosphatases"/>
    <property type="match status" value="1"/>
</dbReference>
<protein>
    <submittedName>
        <fullName evidence="2">Metallophosphoesterase</fullName>
    </submittedName>
</protein>
<dbReference type="RefSeq" id="WP_125671407.1">
    <property type="nucleotide sequence ID" value="NZ_RCOS01000087.1"/>
</dbReference>
<feature type="domain" description="Calcineurin-like phosphoesterase" evidence="1">
    <location>
        <begin position="1"/>
        <end position="176"/>
    </location>
</feature>
<sequence length="192" mass="21344">MRLLHLSDIHGRVDLERILRAFNELKADIIVISGDSESSSLLRDLAGRTRVFYVSGNMDSISVVETARELGMLLDGEVLDVEGILLAGIGRREEHDLNRIRKEVKGDWILVSHYPPLDTKADIASSGRHVGSRIIRNAINELKPKACLCGHIHESPAIFRLNDTVVVNPGPAFMGRAAIIDTENWEADFTRI</sequence>
<dbReference type="AlphaFoldDB" id="A0A3R9PHX8"/>
<dbReference type="OrthoDB" id="50367at2157"/>
<keyword evidence="3" id="KW-1185">Reference proteome</keyword>
<dbReference type="InterPro" id="IPR029052">
    <property type="entry name" value="Metallo-depent_PP-like"/>
</dbReference>
<gene>
    <name evidence="2" type="ORF">D6D85_07560</name>
</gene>
<dbReference type="Proteomes" id="UP000277582">
    <property type="component" value="Unassembled WGS sequence"/>
</dbReference>
<name>A0A3R9PHX8_9CREN</name>
<comment type="caution">
    <text evidence="2">The sequence shown here is derived from an EMBL/GenBank/DDBJ whole genome shotgun (WGS) entry which is preliminary data.</text>
</comment>
<dbReference type="PANTHER" id="PTHR37523">
    <property type="entry name" value="METALLOPHOSPHOESTERASE"/>
    <property type="match status" value="1"/>
</dbReference>
<reference evidence="2 3" key="1">
    <citation type="submission" date="2018-10" db="EMBL/GenBank/DDBJ databases">
        <title>Co-occurring genomic capacity for anaerobic methane metabolism and dissimilatory sulfite reduction discovered in the Korarchaeota.</title>
        <authorList>
            <person name="Mckay L.J."/>
            <person name="Dlakic M."/>
            <person name="Fields M.W."/>
            <person name="Delmont T.O."/>
            <person name="Eren A.M."/>
            <person name="Jay Z.J."/>
            <person name="Klingelsmith K.B."/>
            <person name="Rusch D.B."/>
            <person name="Inskeep W.P."/>
        </authorList>
    </citation>
    <scope>NUCLEOTIDE SEQUENCE [LARGE SCALE GENOMIC DNA]</scope>
    <source>
        <strain evidence="2 3">MDKW</strain>
    </source>
</reference>
<dbReference type="Gene3D" id="3.60.21.10">
    <property type="match status" value="1"/>
</dbReference>
<proteinExistence type="predicted"/>
<organism evidence="2 3">
    <name type="scientific">Candidatus Methanodesulfokora washburnensis</name>
    <dbReference type="NCBI Taxonomy" id="2478471"/>
    <lineage>
        <taxon>Archaea</taxon>
        <taxon>Thermoproteota</taxon>
        <taxon>Candidatus Korarchaeia</taxon>
        <taxon>Candidatus Korarchaeia incertae sedis</taxon>
        <taxon>Candidatus Methanodesulfokora</taxon>
    </lineage>
</organism>
<dbReference type="PANTHER" id="PTHR37523:SF1">
    <property type="entry name" value="CALCINEURIN-LIKE PHOSPHOESTERASE DOMAIN-CONTAINING PROTEIN"/>
    <property type="match status" value="1"/>
</dbReference>
<evidence type="ECO:0000313" key="3">
    <source>
        <dbReference type="Proteomes" id="UP000277582"/>
    </source>
</evidence>
<evidence type="ECO:0000313" key="2">
    <source>
        <dbReference type="EMBL" id="RSN74701.1"/>
    </source>
</evidence>
<dbReference type="EMBL" id="RCOS01000087">
    <property type="protein sequence ID" value="RSN74701.1"/>
    <property type="molecule type" value="Genomic_DNA"/>
</dbReference>
<accession>A0A3R9PHX8</accession>
<dbReference type="Pfam" id="PF12850">
    <property type="entry name" value="Metallophos_2"/>
    <property type="match status" value="1"/>
</dbReference>
<dbReference type="InterPro" id="IPR024654">
    <property type="entry name" value="Calcineurin-like_PHP_lpxH"/>
</dbReference>